<reference evidence="2" key="1">
    <citation type="journal article" date="2024" name="Front. Bioeng. Biotechnol.">
        <title>Genome-scale model development and genomic sequencing of the oleaginous clade Lipomyces.</title>
        <authorList>
            <person name="Czajka J.J."/>
            <person name="Han Y."/>
            <person name="Kim J."/>
            <person name="Mondo S.J."/>
            <person name="Hofstad B.A."/>
            <person name="Robles A."/>
            <person name="Haridas S."/>
            <person name="Riley R."/>
            <person name="LaButti K."/>
            <person name="Pangilinan J."/>
            <person name="Andreopoulos W."/>
            <person name="Lipzen A."/>
            <person name="Yan J."/>
            <person name="Wang M."/>
            <person name="Ng V."/>
            <person name="Grigoriev I.V."/>
            <person name="Spatafora J.W."/>
            <person name="Magnuson J.K."/>
            <person name="Baker S.E."/>
            <person name="Pomraning K.R."/>
        </authorList>
    </citation>
    <scope>NUCLEOTIDE SEQUENCE [LARGE SCALE GENOMIC DNA]</scope>
    <source>
        <strain evidence="2">CBS 7786</strain>
    </source>
</reference>
<organism evidence="1 2">
    <name type="scientific">Lipomyces kononenkoae</name>
    <name type="common">Yeast</name>
    <dbReference type="NCBI Taxonomy" id="34357"/>
    <lineage>
        <taxon>Eukaryota</taxon>
        <taxon>Fungi</taxon>
        <taxon>Dikarya</taxon>
        <taxon>Ascomycota</taxon>
        <taxon>Saccharomycotina</taxon>
        <taxon>Lipomycetes</taxon>
        <taxon>Lipomycetales</taxon>
        <taxon>Lipomycetaceae</taxon>
        <taxon>Lipomyces</taxon>
    </lineage>
</organism>
<sequence length="721" mass="79145">MSHPQLPQSLYGQIPLFSATGAQTSSGVPPASATTVPQAPCMTMASATPPVPPPQNQKIVRVRSGCWTCKARRRKCDEGKPFCMNCIKNNRQCEGYDLRLSFDVDDSRHVASGVHFDVKGRAVVGFRRRPRLKESLAARSSAGTPDLGTASLDSLAAPLVPQAVDPVAKPVGKELKFVVQNNFDGSKRPRKKRANSEDDGSAKKIKTEPPTTSSSSLSPSRSSAGSTPDTLMTPASVSHEIKQEPTDQDEAEEIVNINSYNPRSTGISSGRGIQDLRCSPSPPSVELHHRMPAPSPAICRNLGMFWSIKPDEQELLQYYFTDLTPLLDNLSNSPLAGLAITYCTHELALSSFLCLASLHLSNRHRSETYYATGLEYHSRTLKFLGDVLNAVSGVGPNGPNGPASTLTLQSSAIASSSTQTTLGFPNISSIRGQPKMGRGLGVAVLTVIYFLITFEIMDTGKSSVVRSHLAAFASIIEDRDLAADVLSAPNGMFLFRIFAWYDILLAACAKDYRAPHLSGPYFFPLSAEDSGVQGIMGCPDELMLAISDTCHLRHNIKYSSEPMSFAEIQNRCSEIENRIRNYTSLMKWDGRDSYNYIQHMIGTQCWAQAASIFLLRSTGMDPSGRRIAKSVEEFQKLHAILEVGSDPDRQMVWPMFVIGCELKSQADRTAALARMDKLFGATHCGSWRTLKDVLREIWTKNCSWEEVLSSKEWENFDFLAL</sequence>
<dbReference type="EMBL" id="MU971339">
    <property type="protein sequence ID" value="KAK9240549.1"/>
    <property type="molecule type" value="Genomic_DNA"/>
</dbReference>
<protein>
    <submittedName>
        <fullName evidence="1">Fungal-specific transcription factor domain-containing protein</fullName>
    </submittedName>
</protein>
<keyword evidence="2" id="KW-1185">Reference proteome</keyword>
<gene>
    <name evidence="1" type="ORF">V1525DRAFT_448065</name>
</gene>
<comment type="caution">
    <text evidence="1">The sequence shown here is derived from an EMBL/GenBank/DDBJ whole genome shotgun (WGS) entry which is preliminary data.</text>
</comment>
<dbReference type="Proteomes" id="UP001433508">
    <property type="component" value="Unassembled WGS sequence"/>
</dbReference>
<accession>A0ACC3T9W5</accession>
<evidence type="ECO:0000313" key="2">
    <source>
        <dbReference type="Proteomes" id="UP001433508"/>
    </source>
</evidence>
<proteinExistence type="predicted"/>
<name>A0ACC3T9W5_LIPKO</name>
<evidence type="ECO:0000313" key="1">
    <source>
        <dbReference type="EMBL" id="KAK9240549.1"/>
    </source>
</evidence>